<accession>A0A0A9AI98</accession>
<evidence type="ECO:0000313" key="1">
    <source>
        <dbReference type="EMBL" id="JAD49573.1"/>
    </source>
</evidence>
<organism evidence="1">
    <name type="scientific">Arundo donax</name>
    <name type="common">Giant reed</name>
    <name type="synonym">Donax arundinaceus</name>
    <dbReference type="NCBI Taxonomy" id="35708"/>
    <lineage>
        <taxon>Eukaryota</taxon>
        <taxon>Viridiplantae</taxon>
        <taxon>Streptophyta</taxon>
        <taxon>Embryophyta</taxon>
        <taxon>Tracheophyta</taxon>
        <taxon>Spermatophyta</taxon>
        <taxon>Magnoliopsida</taxon>
        <taxon>Liliopsida</taxon>
        <taxon>Poales</taxon>
        <taxon>Poaceae</taxon>
        <taxon>PACMAD clade</taxon>
        <taxon>Arundinoideae</taxon>
        <taxon>Arundineae</taxon>
        <taxon>Arundo</taxon>
    </lineage>
</organism>
<sequence length="41" mass="4539">MTKTGKITSIMYFHGSKDNLVGNSVTLFYYLAYVSKCSGNV</sequence>
<dbReference type="AlphaFoldDB" id="A0A0A9AI98"/>
<dbReference type="EMBL" id="GBRH01248322">
    <property type="protein sequence ID" value="JAD49573.1"/>
    <property type="molecule type" value="Transcribed_RNA"/>
</dbReference>
<reference evidence="1" key="1">
    <citation type="submission" date="2014-09" db="EMBL/GenBank/DDBJ databases">
        <authorList>
            <person name="Magalhaes I.L.F."/>
            <person name="Oliveira U."/>
            <person name="Santos F.R."/>
            <person name="Vidigal T.H.D.A."/>
            <person name="Brescovit A.D."/>
            <person name="Santos A.J."/>
        </authorList>
    </citation>
    <scope>NUCLEOTIDE SEQUENCE</scope>
    <source>
        <tissue evidence="1">Shoot tissue taken approximately 20 cm above the soil surface</tissue>
    </source>
</reference>
<protein>
    <submittedName>
        <fullName evidence="1">Uncharacterized protein</fullName>
    </submittedName>
</protein>
<name>A0A0A9AI98_ARUDO</name>
<reference evidence="1" key="2">
    <citation type="journal article" date="2015" name="Data Brief">
        <title>Shoot transcriptome of the giant reed, Arundo donax.</title>
        <authorList>
            <person name="Barrero R.A."/>
            <person name="Guerrero F.D."/>
            <person name="Moolhuijzen P."/>
            <person name="Goolsby J.A."/>
            <person name="Tidwell J."/>
            <person name="Bellgard S.E."/>
            <person name="Bellgard M.I."/>
        </authorList>
    </citation>
    <scope>NUCLEOTIDE SEQUENCE</scope>
    <source>
        <tissue evidence="1">Shoot tissue taken approximately 20 cm above the soil surface</tissue>
    </source>
</reference>
<proteinExistence type="predicted"/>